<feature type="transmembrane region" description="Helical" evidence="7">
    <location>
        <begin position="57"/>
        <end position="78"/>
    </location>
</feature>
<dbReference type="CDD" id="cd13910">
    <property type="entry name" value="CuRO_3_MCO_like_4"/>
    <property type="match status" value="1"/>
</dbReference>
<feature type="domain" description="Plastocyanin-like" evidence="9">
    <location>
        <begin position="529"/>
        <end position="657"/>
    </location>
</feature>
<protein>
    <recommendedName>
        <fullName evidence="13">Multicopper oxidase family protein</fullName>
    </recommendedName>
</protein>
<keyword evidence="2" id="KW-0479">Metal-binding</keyword>
<dbReference type="Pfam" id="PF00394">
    <property type="entry name" value="Cu-oxidase"/>
    <property type="match status" value="1"/>
</dbReference>
<evidence type="ECO:0000256" key="4">
    <source>
        <dbReference type="ARBA" id="ARBA00023002"/>
    </source>
</evidence>
<keyword evidence="7" id="KW-0812">Transmembrane</keyword>
<dbReference type="Pfam" id="PF07732">
    <property type="entry name" value="Cu-oxidase_3"/>
    <property type="match status" value="1"/>
</dbReference>
<proteinExistence type="inferred from homology"/>
<evidence type="ECO:0008006" key="13">
    <source>
        <dbReference type="Google" id="ProtNLM"/>
    </source>
</evidence>
<comment type="similarity">
    <text evidence="1">Belongs to the multicopper oxidase family.</text>
</comment>
<dbReference type="InterPro" id="IPR045087">
    <property type="entry name" value="Cu-oxidase_fam"/>
</dbReference>
<evidence type="ECO:0000256" key="1">
    <source>
        <dbReference type="ARBA" id="ARBA00010609"/>
    </source>
</evidence>
<keyword evidence="7" id="KW-1133">Transmembrane helix</keyword>
<dbReference type="Gene3D" id="2.60.40.420">
    <property type="entry name" value="Cupredoxins - blue copper proteins"/>
    <property type="match status" value="3"/>
</dbReference>
<evidence type="ECO:0000256" key="5">
    <source>
        <dbReference type="ARBA" id="ARBA00023008"/>
    </source>
</evidence>
<dbReference type="PANTHER" id="PTHR11709">
    <property type="entry name" value="MULTI-COPPER OXIDASE"/>
    <property type="match status" value="1"/>
</dbReference>
<keyword evidence="6" id="KW-0325">Glycoprotein</keyword>
<evidence type="ECO:0000313" key="12">
    <source>
        <dbReference type="Proteomes" id="UP000237441"/>
    </source>
</evidence>
<keyword evidence="4" id="KW-0560">Oxidoreductase</keyword>
<dbReference type="PROSITE" id="PS00079">
    <property type="entry name" value="MULTICOPPER_OXIDASE1"/>
    <property type="match status" value="1"/>
</dbReference>
<gene>
    <name evidence="11" type="ORF">BB8028_0004g01700</name>
</gene>
<keyword evidence="3" id="KW-0732">Signal</keyword>
<sequence>MQDLVTEWRGDLFTNSQVPYRQLPAQLYETLSTFPRRCIMDAPLSYNPARQSKARRLPLCGGLVLLLVTALLYAVVALRYSHAAPLPFSWAAPPAPPVADAADSASGGDIGDRFALHPELHVSRPPRTLKLDWSVTRQQHRPDGVLRNVYFINGQFPGPTIEARSGDELQITVTNDIFNDTDAGIAMHWHGLFMKDANEMDGVTGVTQCGIQKGHSFTYKFRIDPEQHGTFWYHAHSHVKRADGLYGGLIIHKPADKNSGQTDLSRYDYGAERLFLIGDWYHRSAETVLGEYKNYRNFAYEPVPDSLLINGVGSYNCSNARPARPIDCVETNVPVLTMSGDKAIRLRVINTGAAAGLSFQLQNGTMQLLTVDGGGYVSKDTPQTPTMGVLYPGERMDMLLLPSDTPADDEHLLDTEVKIVLDAELMPMKSWALTRIQDFPLKWRRLSASSQVRHDVRETVDVFNMKDAHGVQVPLDSGIHKAPAETALLYTSLAINNFKHDEPWGEINHTSWVWKDPTAKPLLALDRDEWANGTEQANTLRTFRAPWYKDGHDRWIDLVVNNVDDKGHPFHLHGYAFHVIGARQLDLGRSYNPYEPGATQREAEYFNTNTPLRKDTVYIQSRGYVVLRFPLDNAGVWLMHCHVLWHQAVGMGVVLQIGNVTESTQQKAGQSCIA</sequence>
<evidence type="ECO:0000259" key="10">
    <source>
        <dbReference type="Pfam" id="PF07732"/>
    </source>
</evidence>
<accession>A0A2S7YB51</accession>
<reference evidence="11 12" key="1">
    <citation type="submission" date="2016-07" db="EMBL/GenBank/DDBJ databases">
        <title>Comparative genomics of the entomopathogenic fungus Beauveria bassiana.</title>
        <authorList>
            <person name="Valero Jimenez C.A."/>
            <person name="Zwaan B.J."/>
            <person name="Van Kan J.A."/>
            <person name="Takken W."/>
            <person name="Debets A.J."/>
            <person name="Schoustra S.E."/>
            <person name="Koenraadt C.J."/>
        </authorList>
    </citation>
    <scope>NUCLEOTIDE SEQUENCE [LARGE SCALE GENOMIC DNA]</scope>
    <source>
        <strain evidence="11 12">ARSEF 8028</strain>
    </source>
</reference>
<evidence type="ECO:0000259" key="9">
    <source>
        <dbReference type="Pfam" id="PF07731"/>
    </source>
</evidence>
<evidence type="ECO:0000256" key="2">
    <source>
        <dbReference type="ARBA" id="ARBA00022723"/>
    </source>
</evidence>
<name>A0A2S7YB51_BEABA</name>
<evidence type="ECO:0000259" key="8">
    <source>
        <dbReference type="Pfam" id="PF00394"/>
    </source>
</evidence>
<dbReference type="OrthoDB" id="2121828at2759"/>
<dbReference type="EMBL" id="JRHA01000004">
    <property type="protein sequence ID" value="PQK13239.1"/>
    <property type="molecule type" value="Genomic_DNA"/>
</dbReference>
<dbReference type="InterPro" id="IPR011706">
    <property type="entry name" value="Cu-oxidase_C"/>
</dbReference>
<comment type="caution">
    <text evidence="11">The sequence shown here is derived from an EMBL/GenBank/DDBJ whole genome shotgun (WGS) entry which is preliminary data.</text>
</comment>
<dbReference type="GO" id="GO:0016491">
    <property type="term" value="F:oxidoreductase activity"/>
    <property type="evidence" value="ECO:0007669"/>
    <property type="project" value="UniProtKB-KW"/>
</dbReference>
<evidence type="ECO:0000256" key="6">
    <source>
        <dbReference type="ARBA" id="ARBA00023180"/>
    </source>
</evidence>
<evidence type="ECO:0000256" key="3">
    <source>
        <dbReference type="ARBA" id="ARBA00022729"/>
    </source>
</evidence>
<dbReference type="Proteomes" id="UP000237441">
    <property type="component" value="Unassembled WGS sequence"/>
</dbReference>
<dbReference type="GO" id="GO:0005507">
    <property type="term" value="F:copper ion binding"/>
    <property type="evidence" value="ECO:0007669"/>
    <property type="project" value="InterPro"/>
</dbReference>
<keyword evidence="5" id="KW-0186">Copper</keyword>
<dbReference type="PANTHER" id="PTHR11709:SF394">
    <property type="entry name" value="FI03373P-RELATED"/>
    <property type="match status" value="1"/>
</dbReference>
<feature type="domain" description="Plastocyanin-like" evidence="10">
    <location>
        <begin position="135"/>
        <end position="255"/>
    </location>
</feature>
<dbReference type="InterPro" id="IPR011707">
    <property type="entry name" value="Cu-oxidase-like_N"/>
</dbReference>
<keyword evidence="7" id="KW-0472">Membrane</keyword>
<organism evidence="11 12">
    <name type="scientific">Beauveria bassiana</name>
    <name type="common">White muscardine disease fungus</name>
    <name type="synonym">Tritirachium shiotae</name>
    <dbReference type="NCBI Taxonomy" id="176275"/>
    <lineage>
        <taxon>Eukaryota</taxon>
        <taxon>Fungi</taxon>
        <taxon>Dikarya</taxon>
        <taxon>Ascomycota</taxon>
        <taxon>Pezizomycotina</taxon>
        <taxon>Sordariomycetes</taxon>
        <taxon>Hypocreomycetidae</taxon>
        <taxon>Hypocreales</taxon>
        <taxon>Cordycipitaceae</taxon>
        <taxon>Beauveria</taxon>
    </lineage>
</organism>
<dbReference type="InterPro" id="IPR033138">
    <property type="entry name" value="Cu_oxidase_CS"/>
</dbReference>
<dbReference type="InterPro" id="IPR001117">
    <property type="entry name" value="Cu-oxidase_2nd"/>
</dbReference>
<evidence type="ECO:0000256" key="7">
    <source>
        <dbReference type="SAM" id="Phobius"/>
    </source>
</evidence>
<dbReference type="InterPro" id="IPR008972">
    <property type="entry name" value="Cupredoxin"/>
</dbReference>
<dbReference type="AlphaFoldDB" id="A0A2S7YB51"/>
<dbReference type="SUPFAM" id="SSF49503">
    <property type="entry name" value="Cupredoxins"/>
    <property type="match status" value="3"/>
</dbReference>
<dbReference type="CDD" id="cd04206">
    <property type="entry name" value="CuRO_1_LCC_like"/>
    <property type="match status" value="1"/>
</dbReference>
<dbReference type="CDD" id="cd04205">
    <property type="entry name" value="CuRO_2_LCC_like"/>
    <property type="match status" value="1"/>
</dbReference>
<evidence type="ECO:0000313" key="11">
    <source>
        <dbReference type="EMBL" id="PQK13239.1"/>
    </source>
</evidence>
<dbReference type="Pfam" id="PF07731">
    <property type="entry name" value="Cu-oxidase_2"/>
    <property type="match status" value="1"/>
</dbReference>
<feature type="domain" description="Plastocyanin-like" evidence="8">
    <location>
        <begin position="274"/>
        <end position="404"/>
    </location>
</feature>
<dbReference type="PROSITE" id="PS00080">
    <property type="entry name" value="MULTICOPPER_OXIDASE2"/>
    <property type="match status" value="1"/>
</dbReference>
<dbReference type="InterPro" id="IPR002355">
    <property type="entry name" value="Cu_oxidase_Cu_BS"/>
</dbReference>